<evidence type="ECO:0000259" key="1">
    <source>
        <dbReference type="Pfam" id="PF25232"/>
    </source>
</evidence>
<accession>A0A1H4WW74</accession>
<protein>
    <recommendedName>
        <fullName evidence="1">DUF7848 domain-containing protein</fullName>
    </recommendedName>
</protein>
<dbReference type="Proteomes" id="UP000198609">
    <property type="component" value="Unassembled WGS sequence"/>
</dbReference>
<proteinExistence type="predicted"/>
<sequence length="130" mass="14602">MSANCAECARLEREKEAARQAGDLSKVTDCAVLLKRHPDHSKRSALWKGAGMNRATYRFREFQLIPDTEPDAEPITFAMQCAVCEQTGEPGDEQAAAHAWATGHLKANPEHFTYREINTRPCRFEPGAWQ</sequence>
<evidence type="ECO:0000313" key="2">
    <source>
        <dbReference type="EMBL" id="SEC97607.1"/>
    </source>
</evidence>
<name>A0A1H4WW74_STRMJ</name>
<evidence type="ECO:0000313" key="3">
    <source>
        <dbReference type="Proteomes" id="UP000198609"/>
    </source>
</evidence>
<reference evidence="3" key="1">
    <citation type="submission" date="2016-10" db="EMBL/GenBank/DDBJ databases">
        <authorList>
            <person name="Varghese N."/>
            <person name="Submissions S."/>
        </authorList>
    </citation>
    <scope>NUCLEOTIDE SEQUENCE [LARGE SCALE GENOMIC DNA]</scope>
    <source>
        <strain evidence="3">DSM 40318</strain>
    </source>
</reference>
<feature type="domain" description="DUF7848" evidence="1">
    <location>
        <begin position="52"/>
        <end position="129"/>
    </location>
</feature>
<dbReference type="AlphaFoldDB" id="A0A1H4WW74"/>
<organism evidence="2 3">
    <name type="scientific">Streptomyces melanosporofaciens</name>
    <dbReference type="NCBI Taxonomy" id="67327"/>
    <lineage>
        <taxon>Bacteria</taxon>
        <taxon>Bacillati</taxon>
        <taxon>Actinomycetota</taxon>
        <taxon>Actinomycetes</taxon>
        <taxon>Kitasatosporales</taxon>
        <taxon>Streptomycetaceae</taxon>
        <taxon>Streptomyces</taxon>
        <taxon>Streptomyces violaceusniger group</taxon>
    </lineage>
</organism>
<dbReference type="InterPro" id="IPR057170">
    <property type="entry name" value="DUF7848"/>
</dbReference>
<keyword evidence="3" id="KW-1185">Reference proteome</keyword>
<dbReference type="Pfam" id="PF25232">
    <property type="entry name" value="DUF7848"/>
    <property type="match status" value="1"/>
</dbReference>
<dbReference type="RefSeq" id="WP_342030682.1">
    <property type="nucleotide sequence ID" value="NZ_FNST01000002.1"/>
</dbReference>
<gene>
    <name evidence="2" type="ORF">SAMN04490356_6322</name>
</gene>
<dbReference type="EMBL" id="FNST01000002">
    <property type="protein sequence ID" value="SEC97607.1"/>
    <property type="molecule type" value="Genomic_DNA"/>
</dbReference>